<dbReference type="GO" id="GO:0009252">
    <property type="term" value="P:peptidoglycan biosynthetic process"/>
    <property type="evidence" value="ECO:0007669"/>
    <property type="project" value="UniProtKB-KW"/>
</dbReference>
<sequence length="277" mass="30377">MSFFFQLEYISLSTIEVIILAIIQGITEFLPISSSAHLILPSAVLGWQDQGIAFDVAVHVGTLLAVMLYFRQDIGHLTVGWLNSCSGQQSTYGTLAWMVIAATIPAGLAGLIFAEMIETLLRSPWVIAITTLIFGSLLWYADSTAKQHTVMEQIGWRQVLIIGVAQAISLIPGTSRSGITMTAGLMLGLDRASAARFSFLLSIPIIVLIGGYQTSKLLKNPEIYDFYSLGLGLVLAFFSALICIHFFLKIISRMGMLPFVIYRLILGVALLIFLTFY</sequence>
<keyword evidence="14" id="KW-0961">Cell wall biogenesis/degradation</keyword>
<keyword evidence="10 14" id="KW-0046">Antibiotic resistance</keyword>
<feature type="transmembrane region" description="Helical" evidence="14">
    <location>
        <begin position="52"/>
        <end position="70"/>
    </location>
</feature>
<keyword evidence="14" id="KW-0133">Cell shape</keyword>
<feature type="transmembrane region" description="Helical" evidence="14">
    <location>
        <begin position="90"/>
        <end position="113"/>
    </location>
</feature>
<name>A0A1H4BG41_ALKAM</name>
<evidence type="ECO:0000313" key="15">
    <source>
        <dbReference type="EMBL" id="SEA46968.1"/>
    </source>
</evidence>
<evidence type="ECO:0000256" key="11">
    <source>
        <dbReference type="ARBA" id="ARBA00032707"/>
    </source>
</evidence>
<evidence type="ECO:0000256" key="9">
    <source>
        <dbReference type="ARBA" id="ARBA00023136"/>
    </source>
</evidence>
<feature type="transmembrane region" description="Helical" evidence="14">
    <location>
        <begin position="17"/>
        <end position="40"/>
    </location>
</feature>
<feature type="transmembrane region" description="Helical" evidence="14">
    <location>
        <begin position="226"/>
        <end position="248"/>
    </location>
</feature>
<feature type="transmembrane region" description="Helical" evidence="14">
    <location>
        <begin position="125"/>
        <end position="142"/>
    </location>
</feature>
<organism evidence="15 16">
    <name type="scientific">Alkalimonas amylolytica</name>
    <dbReference type="NCBI Taxonomy" id="152573"/>
    <lineage>
        <taxon>Bacteria</taxon>
        <taxon>Pseudomonadati</taxon>
        <taxon>Pseudomonadota</taxon>
        <taxon>Gammaproteobacteria</taxon>
        <taxon>Alkalimonas</taxon>
    </lineage>
</organism>
<comment type="similarity">
    <text evidence="2 14">Belongs to the UppP family.</text>
</comment>
<dbReference type="GO" id="GO:0005886">
    <property type="term" value="C:plasma membrane"/>
    <property type="evidence" value="ECO:0007669"/>
    <property type="project" value="UniProtKB-SubCell"/>
</dbReference>
<evidence type="ECO:0000256" key="12">
    <source>
        <dbReference type="ARBA" id="ARBA00032932"/>
    </source>
</evidence>
<evidence type="ECO:0000256" key="7">
    <source>
        <dbReference type="ARBA" id="ARBA00022801"/>
    </source>
</evidence>
<comment type="subcellular location">
    <subcellularLocation>
        <location evidence="1 14">Cell membrane</location>
        <topology evidence="1 14">Multi-pass membrane protein</topology>
    </subcellularLocation>
</comment>
<evidence type="ECO:0000256" key="2">
    <source>
        <dbReference type="ARBA" id="ARBA00010621"/>
    </source>
</evidence>
<comment type="catalytic activity">
    <reaction evidence="13 14">
        <text>di-trans,octa-cis-undecaprenyl diphosphate + H2O = di-trans,octa-cis-undecaprenyl phosphate + phosphate + H(+)</text>
        <dbReference type="Rhea" id="RHEA:28094"/>
        <dbReference type="ChEBI" id="CHEBI:15377"/>
        <dbReference type="ChEBI" id="CHEBI:15378"/>
        <dbReference type="ChEBI" id="CHEBI:43474"/>
        <dbReference type="ChEBI" id="CHEBI:58405"/>
        <dbReference type="ChEBI" id="CHEBI:60392"/>
        <dbReference type="EC" id="3.6.1.27"/>
    </reaction>
</comment>
<dbReference type="EMBL" id="FNRM01000003">
    <property type="protein sequence ID" value="SEA46968.1"/>
    <property type="molecule type" value="Genomic_DNA"/>
</dbReference>
<keyword evidence="14" id="KW-0573">Peptidoglycan synthesis</keyword>
<dbReference type="HAMAP" id="MF_01006">
    <property type="entry name" value="Undec_diphosphatase"/>
    <property type="match status" value="1"/>
</dbReference>
<keyword evidence="8 14" id="KW-1133">Transmembrane helix</keyword>
<dbReference type="GO" id="GO:0050380">
    <property type="term" value="F:undecaprenyl-diphosphatase activity"/>
    <property type="evidence" value="ECO:0007669"/>
    <property type="project" value="UniProtKB-UniRule"/>
</dbReference>
<dbReference type="InterPro" id="IPR003824">
    <property type="entry name" value="UppP"/>
</dbReference>
<keyword evidence="6 14" id="KW-0812">Transmembrane</keyword>
<evidence type="ECO:0000256" key="1">
    <source>
        <dbReference type="ARBA" id="ARBA00004651"/>
    </source>
</evidence>
<comment type="miscellaneous">
    <text evidence="14">Bacitracin is thought to be involved in the inhibition of peptidoglycan synthesis by sequestering undecaprenyl diphosphate, thereby reducing the pool of lipid carrier available.</text>
</comment>
<feature type="transmembrane region" description="Helical" evidence="14">
    <location>
        <begin position="260"/>
        <end position="276"/>
    </location>
</feature>
<evidence type="ECO:0000256" key="6">
    <source>
        <dbReference type="ARBA" id="ARBA00022692"/>
    </source>
</evidence>
<proteinExistence type="inferred from homology"/>
<evidence type="ECO:0000256" key="14">
    <source>
        <dbReference type="HAMAP-Rule" id="MF_01006"/>
    </source>
</evidence>
<dbReference type="GO" id="GO:0071555">
    <property type="term" value="P:cell wall organization"/>
    <property type="evidence" value="ECO:0007669"/>
    <property type="project" value="UniProtKB-KW"/>
</dbReference>
<keyword evidence="9 14" id="KW-0472">Membrane</keyword>
<reference evidence="15 16" key="1">
    <citation type="submission" date="2016-10" db="EMBL/GenBank/DDBJ databases">
        <authorList>
            <person name="de Groot N.N."/>
        </authorList>
    </citation>
    <scope>NUCLEOTIDE SEQUENCE [LARGE SCALE GENOMIC DNA]</scope>
    <source>
        <strain evidence="15 16">CGMCC 1.3430</strain>
    </source>
</reference>
<dbReference type="NCBIfam" id="TIGR00753">
    <property type="entry name" value="undec_PP_bacA"/>
    <property type="match status" value="1"/>
</dbReference>
<evidence type="ECO:0000256" key="8">
    <source>
        <dbReference type="ARBA" id="ARBA00022989"/>
    </source>
</evidence>
<dbReference type="AlphaFoldDB" id="A0A1H4BG41"/>
<comment type="function">
    <text evidence="14">Catalyzes the dephosphorylation of undecaprenyl diphosphate (UPP). Confers resistance to bacitracin.</text>
</comment>
<evidence type="ECO:0000313" key="16">
    <source>
        <dbReference type="Proteomes" id="UP000198773"/>
    </source>
</evidence>
<keyword evidence="5 14" id="KW-1003">Cell membrane</keyword>
<feature type="transmembrane region" description="Helical" evidence="14">
    <location>
        <begin position="194"/>
        <end position="214"/>
    </location>
</feature>
<evidence type="ECO:0000256" key="4">
    <source>
        <dbReference type="ARBA" id="ARBA00021581"/>
    </source>
</evidence>
<dbReference type="Proteomes" id="UP000198773">
    <property type="component" value="Unassembled WGS sequence"/>
</dbReference>
<evidence type="ECO:0000256" key="10">
    <source>
        <dbReference type="ARBA" id="ARBA00023251"/>
    </source>
</evidence>
<dbReference type="PANTHER" id="PTHR30622:SF4">
    <property type="entry name" value="UNDECAPRENYL-DIPHOSPHATASE"/>
    <property type="match status" value="1"/>
</dbReference>
<keyword evidence="16" id="KW-1185">Reference proteome</keyword>
<feature type="transmembrane region" description="Helical" evidence="14">
    <location>
        <begin position="154"/>
        <end position="173"/>
    </location>
</feature>
<dbReference type="EC" id="3.6.1.27" evidence="3 14"/>
<evidence type="ECO:0000256" key="3">
    <source>
        <dbReference type="ARBA" id="ARBA00012374"/>
    </source>
</evidence>
<gene>
    <name evidence="14" type="primary">uppP</name>
    <name evidence="15" type="ORF">SAMN04488051_103338</name>
</gene>
<dbReference type="STRING" id="152573.SAMN04488051_103338"/>
<evidence type="ECO:0000256" key="13">
    <source>
        <dbReference type="ARBA" id="ARBA00047594"/>
    </source>
</evidence>
<protein>
    <recommendedName>
        <fullName evidence="4 14">Undecaprenyl-diphosphatase</fullName>
        <ecNumber evidence="3 14">3.6.1.27</ecNumber>
    </recommendedName>
    <alternativeName>
        <fullName evidence="12 14">Bacitracin resistance protein</fullName>
    </alternativeName>
    <alternativeName>
        <fullName evidence="11 14">Undecaprenyl pyrophosphate phosphatase</fullName>
    </alternativeName>
</protein>
<accession>A0A1H4BG41</accession>
<dbReference type="GO" id="GO:0008360">
    <property type="term" value="P:regulation of cell shape"/>
    <property type="evidence" value="ECO:0007669"/>
    <property type="project" value="UniProtKB-KW"/>
</dbReference>
<dbReference type="NCBIfam" id="NF001393">
    <property type="entry name" value="PRK00281.2-4"/>
    <property type="match status" value="1"/>
</dbReference>
<dbReference type="PANTHER" id="PTHR30622">
    <property type="entry name" value="UNDECAPRENYL-DIPHOSPHATASE"/>
    <property type="match status" value="1"/>
</dbReference>
<keyword evidence="7 14" id="KW-0378">Hydrolase</keyword>
<evidence type="ECO:0000256" key="5">
    <source>
        <dbReference type="ARBA" id="ARBA00022475"/>
    </source>
</evidence>
<dbReference type="Pfam" id="PF02673">
    <property type="entry name" value="BacA"/>
    <property type="match status" value="1"/>
</dbReference>
<dbReference type="GO" id="GO:0046677">
    <property type="term" value="P:response to antibiotic"/>
    <property type="evidence" value="ECO:0007669"/>
    <property type="project" value="UniProtKB-UniRule"/>
</dbReference>